<reference evidence="1 2" key="1">
    <citation type="submission" date="2011-02" db="EMBL/GenBank/DDBJ databases">
        <title>The Genome Sequence of Sphaeroforma arctica JP610.</title>
        <authorList>
            <consortium name="The Broad Institute Genome Sequencing Platform"/>
            <person name="Russ C."/>
            <person name="Cuomo C."/>
            <person name="Young S.K."/>
            <person name="Zeng Q."/>
            <person name="Gargeya S."/>
            <person name="Alvarado L."/>
            <person name="Berlin A."/>
            <person name="Chapman S.B."/>
            <person name="Chen Z."/>
            <person name="Freedman E."/>
            <person name="Gellesch M."/>
            <person name="Goldberg J."/>
            <person name="Griggs A."/>
            <person name="Gujja S."/>
            <person name="Heilman E."/>
            <person name="Heiman D."/>
            <person name="Howarth C."/>
            <person name="Mehta T."/>
            <person name="Neiman D."/>
            <person name="Pearson M."/>
            <person name="Roberts A."/>
            <person name="Saif S."/>
            <person name="Shea T."/>
            <person name="Shenoy N."/>
            <person name="Sisk P."/>
            <person name="Stolte C."/>
            <person name="Sykes S."/>
            <person name="White J."/>
            <person name="Yandava C."/>
            <person name="Burger G."/>
            <person name="Gray M.W."/>
            <person name="Holland P.W.H."/>
            <person name="King N."/>
            <person name="Lang F.B.F."/>
            <person name="Roger A.J."/>
            <person name="Ruiz-Trillo I."/>
            <person name="Haas B."/>
            <person name="Nusbaum C."/>
            <person name="Birren B."/>
        </authorList>
    </citation>
    <scope>NUCLEOTIDE SEQUENCE [LARGE SCALE GENOMIC DNA]</scope>
    <source>
        <strain evidence="1 2">JP610</strain>
    </source>
</reference>
<accession>A0A0L0F434</accession>
<gene>
    <name evidence="1" type="ORF">SARC_16086</name>
</gene>
<dbReference type="RefSeq" id="XP_014145278.1">
    <property type="nucleotide sequence ID" value="XM_014289803.1"/>
</dbReference>
<sequence length="122" mass="13361">PSADEKIKRSIVQVQMFGEIDKALLLVQAGSLAFDLQSKLQLAMQTVEKGLSEAPLHVQERKNAAKEKDNTLPSDMVLTFSMPLAAAQVTYGDVEFTGDTWVNKGIPCVRLQSTDTVLLVSR</sequence>
<dbReference type="AlphaFoldDB" id="A0A0L0F434"/>
<dbReference type="GeneID" id="25916590"/>
<evidence type="ECO:0000313" key="1">
    <source>
        <dbReference type="EMBL" id="KNC71376.1"/>
    </source>
</evidence>
<proteinExistence type="predicted"/>
<organism evidence="1 2">
    <name type="scientific">Sphaeroforma arctica JP610</name>
    <dbReference type="NCBI Taxonomy" id="667725"/>
    <lineage>
        <taxon>Eukaryota</taxon>
        <taxon>Ichthyosporea</taxon>
        <taxon>Ichthyophonida</taxon>
        <taxon>Sphaeroforma</taxon>
    </lineage>
</organism>
<evidence type="ECO:0000313" key="2">
    <source>
        <dbReference type="Proteomes" id="UP000054560"/>
    </source>
</evidence>
<name>A0A0L0F434_9EUKA</name>
<dbReference type="Proteomes" id="UP000054560">
    <property type="component" value="Unassembled WGS sequence"/>
</dbReference>
<protein>
    <submittedName>
        <fullName evidence="1">Uncharacterized protein</fullName>
    </submittedName>
</protein>
<dbReference type="EMBL" id="KQ248916">
    <property type="protein sequence ID" value="KNC71376.1"/>
    <property type="molecule type" value="Genomic_DNA"/>
</dbReference>
<feature type="non-terminal residue" evidence="1">
    <location>
        <position position="1"/>
    </location>
</feature>
<keyword evidence="2" id="KW-1185">Reference proteome</keyword>